<name>A0AAW2VHY4_9LAMI</name>
<evidence type="ECO:0000313" key="1">
    <source>
        <dbReference type="EMBL" id="KAL0427817.1"/>
    </source>
</evidence>
<proteinExistence type="predicted"/>
<reference evidence="1" key="1">
    <citation type="submission" date="2020-06" db="EMBL/GenBank/DDBJ databases">
        <authorList>
            <person name="Li T."/>
            <person name="Hu X."/>
            <person name="Zhang T."/>
            <person name="Song X."/>
            <person name="Zhang H."/>
            <person name="Dai N."/>
            <person name="Sheng W."/>
            <person name="Hou X."/>
            <person name="Wei L."/>
        </authorList>
    </citation>
    <scope>NUCLEOTIDE SEQUENCE</scope>
    <source>
        <strain evidence="1">KEN1</strain>
        <tissue evidence="1">Leaf</tissue>
    </source>
</reference>
<dbReference type="AlphaFoldDB" id="A0AAW2VHY4"/>
<feature type="non-terminal residue" evidence="1">
    <location>
        <position position="1"/>
    </location>
</feature>
<reference evidence="1" key="2">
    <citation type="journal article" date="2024" name="Plant">
        <title>Genomic evolution and insights into agronomic trait innovations of Sesamum species.</title>
        <authorList>
            <person name="Miao H."/>
            <person name="Wang L."/>
            <person name="Qu L."/>
            <person name="Liu H."/>
            <person name="Sun Y."/>
            <person name="Le M."/>
            <person name="Wang Q."/>
            <person name="Wei S."/>
            <person name="Zheng Y."/>
            <person name="Lin W."/>
            <person name="Duan Y."/>
            <person name="Cao H."/>
            <person name="Xiong S."/>
            <person name="Wang X."/>
            <person name="Wei L."/>
            <person name="Li C."/>
            <person name="Ma Q."/>
            <person name="Ju M."/>
            <person name="Zhao R."/>
            <person name="Li G."/>
            <person name="Mu C."/>
            <person name="Tian Q."/>
            <person name="Mei H."/>
            <person name="Zhang T."/>
            <person name="Gao T."/>
            <person name="Zhang H."/>
        </authorList>
    </citation>
    <scope>NUCLEOTIDE SEQUENCE</scope>
    <source>
        <strain evidence="1">KEN1</strain>
    </source>
</reference>
<accession>A0AAW2VHY4</accession>
<dbReference type="EMBL" id="JACGWN010000010">
    <property type="protein sequence ID" value="KAL0427817.1"/>
    <property type="molecule type" value="Genomic_DNA"/>
</dbReference>
<organism evidence="1">
    <name type="scientific">Sesamum latifolium</name>
    <dbReference type="NCBI Taxonomy" id="2727402"/>
    <lineage>
        <taxon>Eukaryota</taxon>
        <taxon>Viridiplantae</taxon>
        <taxon>Streptophyta</taxon>
        <taxon>Embryophyta</taxon>
        <taxon>Tracheophyta</taxon>
        <taxon>Spermatophyta</taxon>
        <taxon>Magnoliopsida</taxon>
        <taxon>eudicotyledons</taxon>
        <taxon>Gunneridae</taxon>
        <taxon>Pentapetalae</taxon>
        <taxon>asterids</taxon>
        <taxon>lamiids</taxon>
        <taxon>Lamiales</taxon>
        <taxon>Pedaliaceae</taxon>
        <taxon>Sesamum</taxon>
    </lineage>
</organism>
<protein>
    <submittedName>
        <fullName evidence="1">Uncharacterized protein</fullName>
    </submittedName>
</protein>
<comment type="caution">
    <text evidence="1">The sequence shown here is derived from an EMBL/GenBank/DDBJ whole genome shotgun (WGS) entry which is preliminary data.</text>
</comment>
<gene>
    <name evidence="1" type="ORF">Slati_2956500</name>
</gene>
<sequence length="63" mass="7178">SLSPTLNEELDEEIYMDQLKVSGDGEKAQNVPDETFHLWPEEIVQAVVLSISLSYHLDRLYDG</sequence>